<reference evidence="1" key="1">
    <citation type="submission" date="2023-04" db="EMBL/GenBank/DDBJ databases">
        <authorList>
            <consortium name="ELIXIR-Norway"/>
        </authorList>
    </citation>
    <scope>NUCLEOTIDE SEQUENCE [LARGE SCALE GENOMIC DNA]</scope>
</reference>
<proteinExistence type="predicted"/>
<organism evidence="1 2">
    <name type="scientific">Rangifer tarandus platyrhynchus</name>
    <name type="common">Svalbard reindeer</name>
    <dbReference type="NCBI Taxonomy" id="3082113"/>
    <lineage>
        <taxon>Eukaryota</taxon>
        <taxon>Metazoa</taxon>
        <taxon>Chordata</taxon>
        <taxon>Craniata</taxon>
        <taxon>Vertebrata</taxon>
        <taxon>Euteleostomi</taxon>
        <taxon>Mammalia</taxon>
        <taxon>Eutheria</taxon>
        <taxon>Laurasiatheria</taxon>
        <taxon>Artiodactyla</taxon>
        <taxon>Ruminantia</taxon>
        <taxon>Pecora</taxon>
        <taxon>Cervidae</taxon>
        <taxon>Odocoileinae</taxon>
        <taxon>Rangifer</taxon>
    </lineage>
</organism>
<name>A0ABN8XJ48_RANTA</name>
<keyword evidence="2" id="KW-1185">Reference proteome</keyword>
<comment type="caution">
    <text evidence="1">The sequence shown here is derived from an EMBL/GenBank/DDBJ whole genome shotgun (WGS) entry which is preliminary data.</text>
</comment>
<dbReference type="Proteomes" id="UP001176941">
    <property type="component" value="Unassembled WGS sequence"/>
</dbReference>
<evidence type="ECO:0000313" key="2">
    <source>
        <dbReference type="Proteomes" id="UP001176941"/>
    </source>
</evidence>
<gene>
    <name evidence="1" type="ORF">MRATA1EN1_LOCUS30930</name>
</gene>
<protein>
    <submittedName>
        <fullName evidence="1">Uncharacterized protein</fullName>
    </submittedName>
</protein>
<accession>A0ABN8XJ48</accession>
<dbReference type="EMBL" id="CATKSN020000222">
    <property type="protein sequence ID" value="CAI9149312.1"/>
    <property type="molecule type" value="Genomic_DNA"/>
</dbReference>
<sequence>MSVAALITRLQCYFVKLRAVQYAPPPPGPCALAVVAALHLNVWCQLPQQTDAEIHARHACVLQYHRLVVVVVVVVLLRKSGLSDIATLKACRSAQSADAGFQGSGEGQGYRPACLVRERFSHIANGSKADDSYPRINIQQVSSVHREGEYQIKCKRCNQYLDRSKGSLAG</sequence>
<evidence type="ECO:0000313" key="1">
    <source>
        <dbReference type="EMBL" id="CAI9149312.1"/>
    </source>
</evidence>